<keyword evidence="11" id="KW-0732">Signal</keyword>
<comment type="caution">
    <text evidence="13">The sequence shown here is derived from an EMBL/GenBank/DDBJ whole genome shotgun (WGS) entry which is preliminary data.</text>
</comment>
<evidence type="ECO:0000256" key="10">
    <source>
        <dbReference type="SAM" id="Phobius"/>
    </source>
</evidence>
<organism evidence="13 14">
    <name type="scientific">Winogradskyella vincentii</name>
    <dbReference type="NCBI Taxonomy" id="2877122"/>
    <lineage>
        <taxon>Bacteria</taxon>
        <taxon>Pseudomonadati</taxon>
        <taxon>Bacteroidota</taxon>
        <taxon>Flavobacteriia</taxon>
        <taxon>Flavobacteriales</taxon>
        <taxon>Flavobacteriaceae</taxon>
        <taxon>Winogradskyella</taxon>
    </lineage>
</organism>
<dbReference type="Pfam" id="PF00060">
    <property type="entry name" value="Lig_chan"/>
    <property type="match status" value="1"/>
</dbReference>
<dbReference type="Pfam" id="PF00497">
    <property type="entry name" value="SBP_bac_3"/>
    <property type="match status" value="1"/>
</dbReference>
<evidence type="ECO:0000256" key="3">
    <source>
        <dbReference type="ARBA" id="ARBA00022692"/>
    </source>
</evidence>
<evidence type="ECO:0000256" key="11">
    <source>
        <dbReference type="SAM" id="SignalP"/>
    </source>
</evidence>
<accession>A0ABS7XYZ8</accession>
<dbReference type="SUPFAM" id="SSF53850">
    <property type="entry name" value="Periplasmic binding protein-like II"/>
    <property type="match status" value="1"/>
</dbReference>
<evidence type="ECO:0000259" key="12">
    <source>
        <dbReference type="SMART" id="SM00062"/>
    </source>
</evidence>
<dbReference type="EMBL" id="JAIUJS010000001">
    <property type="protein sequence ID" value="MCA0151652.1"/>
    <property type="molecule type" value="Genomic_DNA"/>
</dbReference>
<keyword evidence="4 10" id="KW-1133">Transmembrane helix</keyword>
<evidence type="ECO:0000256" key="4">
    <source>
        <dbReference type="ARBA" id="ARBA00022989"/>
    </source>
</evidence>
<keyword evidence="3 10" id="KW-0812">Transmembrane</keyword>
<protein>
    <submittedName>
        <fullName evidence="13">Transporter substrate-binding domain-containing protein</fullName>
    </submittedName>
</protein>
<dbReference type="InterPro" id="IPR015683">
    <property type="entry name" value="Ionotropic_Glu_rcpt"/>
</dbReference>
<keyword evidence="9" id="KW-0407">Ion channel</keyword>
<dbReference type="RefSeq" id="WP_224476627.1">
    <property type="nucleotide sequence ID" value="NZ_JAIUJS010000001.1"/>
</dbReference>
<keyword evidence="8" id="KW-0325">Glycoprotein</keyword>
<keyword evidence="7" id="KW-0675">Receptor</keyword>
<dbReference type="PRINTS" id="PR00169">
    <property type="entry name" value="KCHANNEL"/>
</dbReference>
<dbReference type="SMART" id="SM00062">
    <property type="entry name" value="PBPb"/>
    <property type="match status" value="1"/>
</dbReference>
<evidence type="ECO:0000256" key="6">
    <source>
        <dbReference type="ARBA" id="ARBA00023136"/>
    </source>
</evidence>
<evidence type="ECO:0000256" key="7">
    <source>
        <dbReference type="ARBA" id="ARBA00023170"/>
    </source>
</evidence>
<comment type="subcellular location">
    <subcellularLocation>
        <location evidence="1">Membrane</location>
        <topology evidence="1">Multi-pass membrane protein</topology>
    </subcellularLocation>
</comment>
<evidence type="ECO:0000256" key="9">
    <source>
        <dbReference type="ARBA" id="ARBA00023303"/>
    </source>
</evidence>
<keyword evidence="14" id="KW-1185">Reference proteome</keyword>
<feature type="transmembrane region" description="Helical" evidence="10">
    <location>
        <begin position="203"/>
        <end position="229"/>
    </location>
</feature>
<evidence type="ECO:0000313" key="13">
    <source>
        <dbReference type="EMBL" id="MCA0151652.1"/>
    </source>
</evidence>
<feature type="domain" description="Solute-binding protein family 3/N-terminal" evidence="12">
    <location>
        <begin position="27"/>
        <end position="359"/>
    </location>
</feature>
<dbReference type="Gene3D" id="1.10.287.70">
    <property type="match status" value="1"/>
</dbReference>
<evidence type="ECO:0000256" key="5">
    <source>
        <dbReference type="ARBA" id="ARBA00023065"/>
    </source>
</evidence>
<feature type="chain" id="PRO_5045404237" evidence="11">
    <location>
        <begin position="22"/>
        <end position="360"/>
    </location>
</feature>
<evidence type="ECO:0000256" key="1">
    <source>
        <dbReference type="ARBA" id="ARBA00004141"/>
    </source>
</evidence>
<evidence type="ECO:0000313" key="14">
    <source>
        <dbReference type="Proteomes" id="UP001198402"/>
    </source>
</evidence>
<feature type="transmembrane region" description="Helical" evidence="10">
    <location>
        <begin position="138"/>
        <end position="159"/>
    </location>
</feature>
<dbReference type="PANTHER" id="PTHR18966">
    <property type="entry name" value="IONOTROPIC GLUTAMATE RECEPTOR"/>
    <property type="match status" value="1"/>
</dbReference>
<proteinExistence type="predicted"/>
<dbReference type="Gene3D" id="3.40.190.10">
    <property type="entry name" value="Periplasmic binding protein-like II"/>
    <property type="match status" value="2"/>
</dbReference>
<dbReference type="InterPro" id="IPR001638">
    <property type="entry name" value="Solute-binding_3/MltF_N"/>
</dbReference>
<keyword evidence="5" id="KW-0406">Ion transport</keyword>
<keyword evidence="2" id="KW-0813">Transport</keyword>
<dbReference type="Proteomes" id="UP001198402">
    <property type="component" value="Unassembled WGS sequence"/>
</dbReference>
<feature type="transmembrane region" description="Helical" evidence="10">
    <location>
        <begin position="171"/>
        <end position="191"/>
    </location>
</feature>
<keyword evidence="6 10" id="KW-0472">Membrane</keyword>
<name>A0ABS7XYZ8_9FLAO</name>
<feature type="signal peptide" evidence="11">
    <location>
        <begin position="1"/>
        <end position="21"/>
    </location>
</feature>
<evidence type="ECO:0000256" key="2">
    <source>
        <dbReference type="ARBA" id="ARBA00022448"/>
    </source>
</evidence>
<dbReference type="InterPro" id="IPR001320">
    <property type="entry name" value="Iontro_rcpt_C"/>
</dbReference>
<gene>
    <name evidence="13" type="ORF">LBV24_00395</name>
</gene>
<reference evidence="14" key="1">
    <citation type="submission" date="2023-07" db="EMBL/GenBank/DDBJ databases">
        <authorList>
            <person name="Yue Y."/>
        </authorList>
    </citation>
    <scope>NUCLEOTIDE SEQUENCE [LARGE SCALE GENOMIC DNA]</scope>
    <source>
        <strain evidence="14">2Y89</strain>
    </source>
</reference>
<evidence type="ECO:0000256" key="8">
    <source>
        <dbReference type="ARBA" id="ARBA00023180"/>
    </source>
</evidence>
<sequence length="360" mass="41108">MRHKFIYIVILLLFALNKAQANTQSDTLTVGIYQNPPFVITTGEGKFEGLSIELWENIANSSNLNFKYELHSDFISILKRLEYNEIDLTINPMDVNDLRVGKFEMTQPFSISSIGVAIPYLNRSTFSVFVSNIFSLEFLEIILMLILIIFVFGFFLWLVERKHNKFQFRPGVLGLFDGLWWSAVTMTTVGYGDKAPKSNLGKAIAIIWMFTAVIIISSFTAGIASTLTISGLQTDIKNIEDIRLVEGISTVGASSGEYYLMEENIPVTQTYASPILALRAIAKKENDVLLYDKTVLQYYINRLSLDEKVKLLPFTLKENYQSFMLPKNHTHFDKINVGLMKEIQKENWIDLQRKYDVKGK</sequence>
<dbReference type="SUPFAM" id="SSF81324">
    <property type="entry name" value="Voltage-gated potassium channels"/>
    <property type="match status" value="1"/>
</dbReference>